<keyword evidence="4" id="KW-1185">Reference proteome</keyword>
<evidence type="ECO:0000313" key="4">
    <source>
        <dbReference type="Proteomes" id="UP001597102"/>
    </source>
</evidence>
<accession>A0ABW3J662</accession>
<feature type="signal peptide" evidence="1">
    <location>
        <begin position="1"/>
        <end position="28"/>
    </location>
</feature>
<keyword evidence="1" id="KW-0732">Signal</keyword>
<comment type="caution">
    <text evidence="3">The sequence shown here is derived from an EMBL/GenBank/DDBJ whole genome shotgun (WGS) entry which is preliminary data.</text>
</comment>
<reference evidence="4" key="1">
    <citation type="journal article" date="2019" name="Int. J. Syst. Evol. Microbiol.">
        <title>The Global Catalogue of Microorganisms (GCM) 10K type strain sequencing project: providing services to taxonomists for standard genome sequencing and annotation.</title>
        <authorList>
            <consortium name="The Broad Institute Genomics Platform"/>
            <consortium name="The Broad Institute Genome Sequencing Center for Infectious Disease"/>
            <person name="Wu L."/>
            <person name="Ma J."/>
        </authorList>
    </citation>
    <scope>NUCLEOTIDE SEQUENCE [LARGE SCALE GENOMIC DNA]</scope>
    <source>
        <strain evidence="4">CCUG 61697</strain>
    </source>
</reference>
<protein>
    <submittedName>
        <fullName evidence="3">Cupin domain-containing protein</fullName>
    </submittedName>
</protein>
<organism evidence="3 4">
    <name type="scientific">Methyloligella solikamskensis</name>
    <dbReference type="NCBI Taxonomy" id="1177756"/>
    <lineage>
        <taxon>Bacteria</taxon>
        <taxon>Pseudomonadati</taxon>
        <taxon>Pseudomonadota</taxon>
        <taxon>Alphaproteobacteria</taxon>
        <taxon>Hyphomicrobiales</taxon>
        <taxon>Hyphomicrobiaceae</taxon>
        <taxon>Methyloligella</taxon>
    </lineage>
</organism>
<feature type="chain" id="PRO_5046282133" evidence="1">
    <location>
        <begin position="29"/>
        <end position="155"/>
    </location>
</feature>
<evidence type="ECO:0000259" key="2">
    <source>
        <dbReference type="Pfam" id="PF07883"/>
    </source>
</evidence>
<sequence length="155" mass="16977">MRTLLLRTTLPALALLAASLCVTGPAFARDMKSGEGASAYEQSTTAEDLLTEDLASDPDEEVKAQLYTIPAQTTLPWHIHPDAQEIVYVVDGPFTVEVETEGKATERTELKTGDVFHLDPNAVHRGLNEHAIDAAKLYVIRIKPKDAPLVEEVDR</sequence>
<dbReference type="EMBL" id="JBHTJO010000001">
    <property type="protein sequence ID" value="MFD0985913.1"/>
    <property type="molecule type" value="Genomic_DNA"/>
</dbReference>
<dbReference type="Gene3D" id="2.60.120.10">
    <property type="entry name" value="Jelly Rolls"/>
    <property type="match status" value="1"/>
</dbReference>
<dbReference type="InterPro" id="IPR014710">
    <property type="entry name" value="RmlC-like_jellyroll"/>
</dbReference>
<proteinExistence type="predicted"/>
<evidence type="ECO:0000313" key="3">
    <source>
        <dbReference type="EMBL" id="MFD0985913.1"/>
    </source>
</evidence>
<dbReference type="InterPro" id="IPR011051">
    <property type="entry name" value="RmlC_Cupin_sf"/>
</dbReference>
<gene>
    <name evidence="3" type="ORF">ACFQ2F_02245</name>
</gene>
<dbReference type="SUPFAM" id="SSF51182">
    <property type="entry name" value="RmlC-like cupins"/>
    <property type="match status" value="1"/>
</dbReference>
<dbReference type="InterPro" id="IPR013096">
    <property type="entry name" value="Cupin_2"/>
</dbReference>
<dbReference type="RefSeq" id="WP_379085079.1">
    <property type="nucleotide sequence ID" value="NZ_JBHTJO010000001.1"/>
</dbReference>
<dbReference type="Proteomes" id="UP001597102">
    <property type="component" value="Unassembled WGS sequence"/>
</dbReference>
<feature type="domain" description="Cupin type-2" evidence="2">
    <location>
        <begin position="66"/>
        <end position="138"/>
    </location>
</feature>
<name>A0ABW3J662_9HYPH</name>
<dbReference type="Pfam" id="PF07883">
    <property type="entry name" value="Cupin_2"/>
    <property type="match status" value="1"/>
</dbReference>
<evidence type="ECO:0000256" key="1">
    <source>
        <dbReference type="SAM" id="SignalP"/>
    </source>
</evidence>